<dbReference type="OrthoDB" id="5422579at2759"/>
<dbReference type="PROSITE" id="PS50181">
    <property type="entry name" value="FBOX"/>
    <property type="match status" value="1"/>
</dbReference>
<sequence length="934" mass="105933">MADTVPLSKVDSASNDNFVKATAEEVKKGHRRASSMAADVYSIEDLEKEKKDISISIETQKLGWKLNESSSRVEDPAVLMLPLCTPKVKKITLHFPLGLEVTARNMKGVTIKDALDAIHKQFKKRADDELDKPYLAGFEWDPEECYTRFVVHQSNQPTSSMSGGGSGGRRLLDERLAPFPDTDLFRGSDTTILDISMRGLGRTRCWHLRSRHGKSERFRWIRRNQLFVSLWASNVGGVVRRWTLIEGPVAGYSSSWLAVPIYTKTTTWKMFSNLQIRPAKPHRRKSSMVARAGVSKRRVSRVLTSASDVPSLDFMEGLFGDEFPEAFSTHPIKSNKSILDLPAELLASISQHLSSLDIKRLRLSSKHLGANVDLLLDRVYISPNRANLNCLQQILGHPRYRFRVSELVWDDAQLEEYSTLEAFRAAIYVDERSTQSGIERLLKDLSRDSVSDSGEYGVFEHDDFFDKDGKLTESAKGILLRNGSQAARDVIAGNAAAMKIQDSYELYQQFYREEREIMKAGLDTAALRHALGVCPNLIRLVLTSEVWRPWNLHPIYHTPFHRSLPSGFRKPTVWPWLGNRPHSTRAQIAHRDRTMESQIVNESDALPIEFRGYSIVISSLISVPNPSISEFIMYTGHETIGVAHQLFTCPNIDYTNSLIMARTIPVRRLVLSINSHGADEIDHPKCMHSGQLRALLDAMPHLEHLDLSPNLIERQRLLDADLSHQLDTSSRLYEIFSATFLQQLKTFALRNVSMLFPDVQLLVQSLTSAQHITLDNVQLSTPNTNHFKLFRALWSFYDFETHNNLSDEMETTQELMIRPIFTVIEPCKDAHKSHMVCEELCEWLYRDELDAESIPFTQFNTNYIKDGIGWVLDDRDERFAVRASEYRIPGLIHYAVDDERGRQFVLGDGDVGDIGDIDGDVDITGLLGAFADSD</sequence>
<dbReference type="InterPro" id="IPR046522">
    <property type="entry name" value="DUF6699"/>
</dbReference>
<dbReference type="Pfam" id="PF20415">
    <property type="entry name" value="DUF6699"/>
    <property type="match status" value="1"/>
</dbReference>
<protein>
    <recommendedName>
        <fullName evidence="1">F-box domain-containing protein</fullName>
    </recommendedName>
</protein>
<organism evidence="2 3">
    <name type="scientific">Ampelomyces quisqualis</name>
    <name type="common">Powdery mildew agent</name>
    <dbReference type="NCBI Taxonomy" id="50730"/>
    <lineage>
        <taxon>Eukaryota</taxon>
        <taxon>Fungi</taxon>
        <taxon>Dikarya</taxon>
        <taxon>Ascomycota</taxon>
        <taxon>Pezizomycotina</taxon>
        <taxon>Dothideomycetes</taxon>
        <taxon>Pleosporomycetidae</taxon>
        <taxon>Pleosporales</taxon>
        <taxon>Pleosporineae</taxon>
        <taxon>Phaeosphaeriaceae</taxon>
        <taxon>Ampelomyces</taxon>
    </lineage>
</organism>
<gene>
    <name evidence="2" type="ORF">BDU57DRAFT_527848</name>
</gene>
<name>A0A6A5QWZ0_AMPQU</name>
<keyword evidence="3" id="KW-1185">Reference proteome</keyword>
<evidence type="ECO:0000259" key="1">
    <source>
        <dbReference type="PROSITE" id="PS50181"/>
    </source>
</evidence>
<dbReference type="Proteomes" id="UP000800096">
    <property type="component" value="Unassembled WGS sequence"/>
</dbReference>
<dbReference type="EMBL" id="ML979133">
    <property type="protein sequence ID" value="KAF1919942.1"/>
    <property type="molecule type" value="Genomic_DNA"/>
</dbReference>
<reference evidence="2" key="1">
    <citation type="journal article" date="2020" name="Stud. Mycol.">
        <title>101 Dothideomycetes genomes: a test case for predicting lifestyles and emergence of pathogens.</title>
        <authorList>
            <person name="Haridas S."/>
            <person name="Albert R."/>
            <person name="Binder M."/>
            <person name="Bloem J."/>
            <person name="Labutti K."/>
            <person name="Salamov A."/>
            <person name="Andreopoulos B."/>
            <person name="Baker S."/>
            <person name="Barry K."/>
            <person name="Bills G."/>
            <person name="Bluhm B."/>
            <person name="Cannon C."/>
            <person name="Castanera R."/>
            <person name="Culley D."/>
            <person name="Daum C."/>
            <person name="Ezra D."/>
            <person name="Gonzalez J."/>
            <person name="Henrissat B."/>
            <person name="Kuo A."/>
            <person name="Liang C."/>
            <person name="Lipzen A."/>
            <person name="Lutzoni F."/>
            <person name="Magnuson J."/>
            <person name="Mondo S."/>
            <person name="Nolan M."/>
            <person name="Ohm R."/>
            <person name="Pangilinan J."/>
            <person name="Park H.-J."/>
            <person name="Ramirez L."/>
            <person name="Alfaro M."/>
            <person name="Sun H."/>
            <person name="Tritt A."/>
            <person name="Yoshinaga Y."/>
            <person name="Zwiers L.-H."/>
            <person name="Turgeon B."/>
            <person name="Goodwin S."/>
            <person name="Spatafora J."/>
            <person name="Crous P."/>
            <person name="Grigoriev I."/>
        </authorList>
    </citation>
    <scope>NUCLEOTIDE SEQUENCE</scope>
    <source>
        <strain evidence="2">HMLAC05119</strain>
    </source>
</reference>
<evidence type="ECO:0000313" key="3">
    <source>
        <dbReference type="Proteomes" id="UP000800096"/>
    </source>
</evidence>
<proteinExistence type="predicted"/>
<evidence type="ECO:0000313" key="2">
    <source>
        <dbReference type="EMBL" id="KAF1919942.1"/>
    </source>
</evidence>
<dbReference type="AlphaFoldDB" id="A0A6A5QWZ0"/>
<dbReference type="InterPro" id="IPR001810">
    <property type="entry name" value="F-box_dom"/>
</dbReference>
<feature type="domain" description="F-box" evidence="1">
    <location>
        <begin position="335"/>
        <end position="383"/>
    </location>
</feature>
<accession>A0A6A5QWZ0</accession>